<organism evidence="2 3">
    <name type="scientific">Rhizobium fredii</name>
    <name type="common">Sinorhizobium fredii</name>
    <dbReference type="NCBI Taxonomy" id="380"/>
    <lineage>
        <taxon>Bacteria</taxon>
        <taxon>Pseudomonadati</taxon>
        <taxon>Pseudomonadota</taxon>
        <taxon>Alphaproteobacteria</taxon>
        <taxon>Hyphomicrobiales</taxon>
        <taxon>Rhizobiaceae</taxon>
        <taxon>Sinorhizobium/Ensifer group</taxon>
        <taxon>Sinorhizobium</taxon>
    </lineage>
</organism>
<evidence type="ECO:0000259" key="1">
    <source>
        <dbReference type="Pfam" id="PF05239"/>
    </source>
</evidence>
<proteinExistence type="predicted"/>
<dbReference type="InterPro" id="IPR027275">
    <property type="entry name" value="PRC-brl_dom"/>
</dbReference>
<comment type="caution">
    <text evidence="2">The sequence shown here is derived from an EMBL/GenBank/DDBJ whole genome shotgun (WGS) entry which is preliminary data.</text>
</comment>
<dbReference type="Gene3D" id="2.30.30.240">
    <property type="entry name" value="PRC-barrel domain"/>
    <property type="match status" value="1"/>
</dbReference>
<dbReference type="AlphaFoldDB" id="A0A844A6Z3"/>
<dbReference type="SUPFAM" id="SSF50346">
    <property type="entry name" value="PRC-barrel domain"/>
    <property type="match status" value="1"/>
</dbReference>
<dbReference type="PANTHER" id="PTHR36505">
    <property type="entry name" value="BLR1072 PROTEIN"/>
    <property type="match status" value="1"/>
</dbReference>
<dbReference type="EMBL" id="WISZ01000056">
    <property type="protein sequence ID" value="MQX07635.1"/>
    <property type="molecule type" value="Genomic_DNA"/>
</dbReference>
<name>A0A844A6Z3_RHIFR</name>
<feature type="domain" description="PRC-barrel" evidence="1">
    <location>
        <begin position="197"/>
        <end position="274"/>
    </location>
</feature>
<gene>
    <name evidence="2" type="ORF">GHK48_04745</name>
</gene>
<evidence type="ECO:0000313" key="3">
    <source>
        <dbReference type="Proteomes" id="UP000466694"/>
    </source>
</evidence>
<protein>
    <submittedName>
        <fullName evidence="2">Transposase</fullName>
    </submittedName>
</protein>
<dbReference type="InterPro" id="IPR011033">
    <property type="entry name" value="PRC_barrel-like_sf"/>
</dbReference>
<reference evidence="2 3" key="1">
    <citation type="journal article" date="2013" name="Genome Biol.">
        <title>Comparative genomics of the core and accessory genomes of 48 Sinorhizobium strains comprising five genospecies.</title>
        <authorList>
            <person name="Sugawara M."/>
            <person name="Epstein B."/>
            <person name="Badgley B.D."/>
            <person name="Unno T."/>
            <person name="Xu L."/>
            <person name="Reese J."/>
            <person name="Gyaneshwar P."/>
            <person name="Denny R."/>
            <person name="Mudge J."/>
            <person name="Bharti A.K."/>
            <person name="Farmer A.D."/>
            <person name="May G.D."/>
            <person name="Woodward J.E."/>
            <person name="Medigue C."/>
            <person name="Vallenet D."/>
            <person name="Lajus A."/>
            <person name="Rouy Z."/>
            <person name="Martinez-Vaz B."/>
            <person name="Tiffin P."/>
            <person name="Young N.D."/>
            <person name="Sadowsky M.J."/>
        </authorList>
    </citation>
    <scope>NUCLEOTIDE SEQUENCE [LARGE SCALE GENOMIC DNA]</scope>
    <source>
        <strain evidence="2 3">USDA205</strain>
    </source>
</reference>
<accession>A0A844A6Z3</accession>
<dbReference type="Pfam" id="PF05239">
    <property type="entry name" value="PRC"/>
    <property type="match status" value="1"/>
</dbReference>
<dbReference type="PANTHER" id="PTHR36505:SF1">
    <property type="entry name" value="BLR1072 PROTEIN"/>
    <property type="match status" value="1"/>
</dbReference>
<evidence type="ECO:0000313" key="2">
    <source>
        <dbReference type="EMBL" id="MQX07635.1"/>
    </source>
</evidence>
<sequence length="288" mass="31631">MDLDAMGCEEAQGIEEKLEAGAAFRRERFPKGLGGGAGGVSSLIAAPATRTTSRRHEARIIPVVPHKANKKQKPGFFAKALYRGRARIEQALGELKRFKRVALRCEKTKRNFASIAHSQQASFWSESVHTANSLRSLELSITSWRFRVPEHPPRGGTMRRILIALAATTMIVGAAAAQTAETTTTETFITAKPTDVLSYNLVNLNVTNNADETIGEIKDLILSEGQLAGYIVSVGGVLGMGERYVIVSPKAVKITYVENDKKWTAVMDATKDQLKAAPEFKYEGRWKR</sequence>
<dbReference type="Proteomes" id="UP000466694">
    <property type="component" value="Unassembled WGS sequence"/>
</dbReference>